<dbReference type="PROSITE" id="PS50275">
    <property type="entry name" value="SAC"/>
    <property type="match status" value="1"/>
</dbReference>
<feature type="domain" description="SAC" evidence="4">
    <location>
        <begin position="496"/>
        <end position="541"/>
    </location>
</feature>
<accession>A0ABQ6HDQ9</accession>
<organism evidence="6 7">
    <name type="scientific">Thalassotalea loyana</name>
    <dbReference type="NCBI Taxonomy" id="280483"/>
    <lineage>
        <taxon>Bacteria</taxon>
        <taxon>Pseudomonadati</taxon>
        <taxon>Pseudomonadota</taxon>
        <taxon>Gammaproteobacteria</taxon>
        <taxon>Alteromonadales</taxon>
        <taxon>Colwelliaceae</taxon>
        <taxon>Thalassotalea</taxon>
    </lineage>
</organism>
<evidence type="ECO:0000313" key="7">
    <source>
        <dbReference type="Proteomes" id="UP001157134"/>
    </source>
</evidence>
<evidence type="ECO:0008006" key="8">
    <source>
        <dbReference type="Google" id="ProtNLM"/>
    </source>
</evidence>
<feature type="DNA-binding region" description="OmpR/PhoB-type" evidence="2">
    <location>
        <begin position="1"/>
        <end position="102"/>
    </location>
</feature>
<evidence type="ECO:0000313" key="6">
    <source>
        <dbReference type="EMBL" id="GLX86247.1"/>
    </source>
</evidence>
<dbReference type="PROSITE" id="PS51755">
    <property type="entry name" value="OMPR_PHOB"/>
    <property type="match status" value="1"/>
</dbReference>
<keyword evidence="7" id="KW-1185">Reference proteome</keyword>
<dbReference type="EMBL" id="BSSV01000005">
    <property type="protein sequence ID" value="GLX86247.1"/>
    <property type="molecule type" value="Genomic_DNA"/>
</dbReference>
<gene>
    <name evidence="6" type="ORF">tloyanaT_25000</name>
</gene>
<dbReference type="InterPro" id="IPR001867">
    <property type="entry name" value="OmpR/PhoB-type_DNA-bd"/>
</dbReference>
<evidence type="ECO:0000256" key="1">
    <source>
        <dbReference type="ARBA" id="ARBA00023125"/>
    </source>
</evidence>
<dbReference type="InterPro" id="IPR016032">
    <property type="entry name" value="Sig_transdc_resp-reg_C-effctor"/>
</dbReference>
<keyword evidence="3" id="KW-1133">Transmembrane helix</keyword>
<dbReference type="SUPFAM" id="SSF46894">
    <property type="entry name" value="C-terminal effector domain of the bipartite response regulators"/>
    <property type="match status" value="1"/>
</dbReference>
<evidence type="ECO:0000256" key="2">
    <source>
        <dbReference type="PROSITE-ProRule" id="PRU01091"/>
    </source>
</evidence>
<dbReference type="InterPro" id="IPR036388">
    <property type="entry name" value="WH-like_DNA-bd_sf"/>
</dbReference>
<dbReference type="Pfam" id="PF00486">
    <property type="entry name" value="Trans_reg_C"/>
    <property type="match status" value="1"/>
</dbReference>
<sequence length="683" mass="77317">MEYLIHEDCFFCVNSNVLRHQVGNETREITLDNLESKLLSHFIRHQGKTISKNELMELWNTQYVMEHSLTRVISTLRKKLDNLNNLASLIKTIPREGYQYIGSAIVEQQTPVVELPENTEPSPVIQAAPNLKALYFLIATLIIALLVIGVMWSKDTREDSVAQPYVYEVMDNGSLKEDATMNPDGETLVYSSQIPGERWSLKIVSLNSQFTRHHKVEGYDLISPAWIDEETLVYVMSSSDHCSIRKIDIYKSPENNIGSPISSCNVKDPSRALVVLDSNTLLVSDSEAINIPKQLIKIDIDTGEKTVLHKDSNTGTGAYRLFVSPNKDFVATLSSDNWFDTDIQIFKATELNSPIWHKQVDYPLFSVSLGDDEVVYKDETGRFKSIDFLSENSRKNVIPLVITRPVYSPTFAKNGFFFTEGDKFNHRIVLENFSNGEHQVLNEIDSVSTRSPLLLDDGQVLLYASNQTGINQIWQKNLVTGKHEQISSFDTSYHIEGIVVNEAETEIAVETNRGIIFGEFDVVGKIVNPQLIRGSLPAFWQGDLLYSLKDDGKSTVYQYVKESQTSKVLLENGAYKTVIDAGKLYYSKYHASGIWQYNEAAQDTLIYTPNSSHVGEEWDVFGNHIYMREQKDTINKVAISDDANQTLEVMKMDCIRLNIVAENKCLFSVGEPSANRLLRYSFD</sequence>
<proteinExistence type="predicted"/>
<dbReference type="CDD" id="cd00383">
    <property type="entry name" value="trans_reg_C"/>
    <property type="match status" value="1"/>
</dbReference>
<protein>
    <recommendedName>
        <fullName evidence="8">OmpR/PhoB-type domain-containing protein</fullName>
    </recommendedName>
</protein>
<feature type="domain" description="OmpR/PhoB-type" evidence="5">
    <location>
        <begin position="1"/>
        <end position="102"/>
    </location>
</feature>
<evidence type="ECO:0000256" key="3">
    <source>
        <dbReference type="SAM" id="Phobius"/>
    </source>
</evidence>
<dbReference type="InterPro" id="IPR002013">
    <property type="entry name" value="SAC_dom"/>
</dbReference>
<comment type="caution">
    <text evidence="6">The sequence shown here is derived from an EMBL/GenBank/DDBJ whole genome shotgun (WGS) entry which is preliminary data.</text>
</comment>
<dbReference type="SMART" id="SM00862">
    <property type="entry name" value="Trans_reg_C"/>
    <property type="match status" value="1"/>
</dbReference>
<evidence type="ECO:0000259" key="4">
    <source>
        <dbReference type="PROSITE" id="PS50275"/>
    </source>
</evidence>
<dbReference type="Proteomes" id="UP001157134">
    <property type="component" value="Unassembled WGS sequence"/>
</dbReference>
<keyword evidence="3" id="KW-0472">Membrane</keyword>
<feature type="transmembrane region" description="Helical" evidence="3">
    <location>
        <begin position="133"/>
        <end position="152"/>
    </location>
</feature>
<keyword evidence="3" id="KW-0812">Transmembrane</keyword>
<name>A0ABQ6HDQ9_9GAMM</name>
<dbReference type="Gene3D" id="1.10.10.10">
    <property type="entry name" value="Winged helix-like DNA-binding domain superfamily/Winged helix DNA-binding domain"/>
    <property type="match status" value="1"/>
</dbReference>
<evidence type="ECO:0000259" key="5">
    <source>
        <dbReference type="PROSITE" id="PS51755"/>
    </source>
</evidence>
<dbReference type="RefSeq" id="WP_284299067.1">
    <property type="nucleotide sequence ID" value="NZ_BSSV01000005.1"/>
</dbReference>
<keyword evidence="1 2" id="KW-0238">DNA-binding</keyword>
<reference evidence="6 7" key="1">
    <citation type="submission" date="2023-03" db="EMBL/GenBank/DDBJ databases">
        <title>Thalassotalea loyana LMG 22536T draft genome sequence.</title>
        <authorList>
            <person name="Sawabe T."/>
        </authorList>
    </citation>
    <scope>NUCLEOTIDE SEQUENCE [LARGE SCALE GENOMIC DNA]</scope>
    <source>
        <strain evidence="6 7">LMG 22536</strain>
    </source>
</reference>
<dbReference type="SUPFAM" id="SSF82171">
    <property type="entry name" value="DPP6 N-terminal domain-like"/>
    <property type="match status" value="1"/>
</dbReference>